<evidence type="ECO:0000256" key="4">
    <source>
        <dbReference type="ARBA" id="ARBA00022990"/>
    </source>
</evidence>
<dbReference type="PROSITE" id="PS51304">
    <property type="entry name" value="GALECTIN"/>
    <property type="match status" value="1"/>
</dbReference>
<comment type="similarity">
    <text evidence="1">Belongs to the MISS family.</text>
</comment>
<dbReference type="InterPro" id="IPR013320">
    <property type="entry name" value="ConA-like_dom_sf"/>
</dbReference>
<feature type="compositionally biased region" description="Low complexity" evidence="6">
    <location>
        <begin position="63"/>
        <end position="72"/>
    </location>
</feature>
<evidence type="ECO:0000256" key="1">
    <source>
        <dbReference type="ARBA" id="ARBA00007272"/>
    </source>
</evidence>
<feature type="compositionally biased region" description="Pro residues" evidence="6">
    <location>
        <begin position="93"/>
        <end position="134"/>
    </location>
</feature>
<evidence type="ECO:0000256" key="2">
    <source>
        <dbReference type="ARBA" id="ARBA00022553"/>
    </source>
</evidence>
<dbReference type="SUPFAM" id="SSF49899">
    <property type="entry name" value="Concanavalin A-like lectins/glucanases"/>
    <property type="match status" value="1"/>
</dbReference>
<accession>A0A3M0JHT3</accession>
<evidence type="ECO:0000256" key="3">
    <source>
        <dbReference type="ARBA" id="ARBA00022734"/>
    </source>
</evidence>
<dbReference type="PANTHER" id="PTHR35973:SF1">
    <property type="entry name" value="MAPK-INTERACTING AND SPINDLE-STABILIZING PROTEIN-LIKE"/>
    <property type="match status" value="1"/>
</dbReference>
<dbReference type="SMART" id="SM00276">
    <property type="entry name" value="GLECT"/>
    <property type="match status" value="1"/>
</dbReference>
<evidence type="ECO:0000259" key="7">
    <source>
        <dbReference type="PROSITE" id="PS51304"/>
    </source>
</evidence>
<dbReference type="SMART" id="SM00908">
    <property type="entry name" value="Gal-bind_lectin"/>
    <property type="match status" value="1"/>
</dbReference>
<feature type="compositionally biased region" description="Pro residues" evidence="6">
    <location>
        <begin position="73"/>
        <end position="82"/>
    </location>
</feature>
<dbReference type="OrthoDB" id="8942303at2759"/>
<dbReference type="Pfam" id="PF15822">
    <property type="entry name" value="MISS"/>
    <property type="match status" value="1"/>
</dbReference>
<feature type="domain" description="Galectin" evidence="7">
    <location>
        <begin position="271"/>
        <end position="399"/>
    </location>
</feature>
<keyword evidence="4" id="KW-0007">Acetylation</keyword>
<evidence type="ECO:0000313" key="9">
    <source>
        <dbReference type="Proteomes" id="UP000269221"/>
    </source>
</evidence>
<sequence length="401" mass="44788">MWRGMSAAGSSGGRLPFPPGTFPPHRRFVFQLADALPDQSPAKTSKVSSTKPGQQPGQPPQGWPASNPWNNPSAPPMTPTGLPPNTSASSVPFGPPPTGMYPSMPPGPPAPFPPPPTGPSCPPPGGPYPPPTVPGPVPPGHYLMLWPAATTRPPQPRAGPPGGTNQQLLEHSQGILEHLEPILEHLEPVLEDQECTLQHPERFLELILERLELILEDQQDLERIQEHLEHSLEGRRQRGHFLLQDNHPVALDLGLLLLREDQLLHMEGQLLLREDQLLLREGQLLLREDRLLHWFSLDFKRGNDVAFHFNPRFDEDHKKVIVCNSMFQNTWGKEERTAPRFPFEAGKPFKLQILCETDHFKVAVNDAHLLQYNFRERRLNEVTKLCIGGDIALTSVVPTMI</sequence>
<organism evidence="8 9">
    <name type="scientific">Hirundo rustica rustica</name>
    <dbReference type="NCBI Taxonomy" id="333673"/>
    <lineage>
        <taxon>Eukaryota</taxon>
        <taxon>Metazoa</taxon>
        <taxon>Chordata</taxon>
        <taxon>Craniata</taxon>
        <taxon>Vertebrata</taxon>
        <taxon>Euteleostomi</taxon>
        <taxon>Archelosauria</taxon>
        <taxon>Archosauria</taxon>
        <taxon>Dinosauria</taxon>
        <taxon>Saurischia</taxon>
        <taxon>Theropoda</taxon>
        <taxon>Coelurosauria</taxon>
        <taxon>Aves</taxon>
        <taxon>Neognathae</taxon>
        <taxon>Neoaves</taxon>
        <taxon>Telluraves</taxon>
        <taxon>Australaves</taxon>
        <taxon>Passeriformes</taxon>
        <taxon>Sylvioidea</taxon>
        <taxon>Hirundinidae</taxon>
        <taxon>Hirundo</taxon>
    </lineage>
</organism>
<comment type="caution">
    <text evidence="8">The sequence shown here is derived from an EMBL/GenBank/DDBJ whole genome shotgun (WGS) entry which is preliminary data.</text>
</comment>
<dbReference type="PANTHER" id="PTHR35973">
    <property type="entry name" value="MAPK-INTERACTING AND SPINDLE-STABILIZING PROTEIN-LIKE"/>
    <property type="match status" value="1"/>
</dbReference>
<dbReference type="STRING" id="333673.A0A3M0JHT3"/>
<evidence type="ECO:0000256" key="6">
    <source>
        <dbReference type="SAM" id="MobiDB-lite"/>
    </source>
</evidence>
<dbReference type="CDD" id="cd00070">
    <property type="entry name" value="GLECT"/>
    <property type="match status" value="1"/>
</dbReference>
<evidence type="ECO:0000256" key="5">
    <source>
        <dbReference type="RuleBase" id="RU102079"/>
    </source>
</evidence>
<keyword evidence="9" id="KW-1185">Reference proteome</keyword>
<name>A0A3M0JHT3_HIRRU</name>
<dbReference type="Proteomes" id="UP000269221">
    <property type="component" value="Unassembled WGS sequence"/>
</dbReference>
<reference evidence="8 9" key="1">
    <citation type="submission" date="2018-07" db="EMBL/GenBank/DDBJ databases">
        <title>A high quality draft genome assembly of the barn swallow (H. rustica rustica).</title>
        <authorList>
            <person name="Formenti G."/>
            <person name="Chiara M."/>
            <person name="Poveda L."/>
            <person name="Francoijs K.-J."/>
            <person name="Bonisoli-Alquati A."/>
            <person name="Canova L."/>
            <person name="Gianfranceschi L."/>
            <person name="Horner D.S."/>
            <person name="Saino N."/>
        </authorList>
    </citation>
    <scope>NUCLEOTIDE SEQUENCE [LARGE SCALE GENOMIC DNA]</scope>
    <source>
        <strain evidence="8">Chelidonia</strain>
        <tissue evidence="8">Blood</tissue>
    </source>
</reference>
<feature type="region of interest" description="Disordered" evidence="6">
    <location>
        <begin position="1"/>
        <end position="134"/>
    </location>
</feature>
<protein>
    <recommendedName>
        <fullName evidence="5">Galectin</fullName>
    </recommendedName>
</protein>
<feature type="region of interest" description="Disordered" evidence="6">
    <location>
        <begin position="147"/>
        <end position="167"/>
    </location>
</feature>
<feature type="compositionally biased region" description="Polar residues" evidence="6">
    <location>
        <begin position="41"/>
        <end position="51"/>
    </location>
</feature>
<dbReference type="InterPro" id="IPR001079">
    <property type="entry name" value="Galectin_CRD"/>
</dbReference>
<dbReference type="PRINTS" id="PR01217">
    <property type="entry name" value="PRICHEXTENSN"/>
</dbReference>
<keyword evidence="2" id="KW-0597">Phosphoprotein</keyword>
<dbReference type="GO" id="GO:0030246">
    <property type="term" value="F:carbohydrate binding"/>
    <property type="evidence" value="ECO:0007669"/>
    <property type="project" value="UniProtKB-UniRule"/>
</dbReference>
<proteinExistence type="inferred from homology"/>
<dbReference type="Pfam" id="PF00337">
    <property type="entry name" value="Gal-bind_lectin"/>
    <property type="match status" value="1"/>
</dbReference>
<dbReference type="Gene3D" id="2.60.120.200">
    <property type="match status" value="1"/>
</dbReference>
<dbReference type="AlphaFoldDB" id="A0A3M0JHT3"/>
<dbReference type="EMBL" id="QRBI01000152">
    <property type="protein sequence ID" value="RMB98563.1"/>
    <property type="molecule type" value="Genomic_DNA"/>
</dbReference>
<keyword evidence="3 5" id="KW-0430">Lectin</keyword>
<evidence type="ECO:0000313" key="8">
    <source>
        <dbReference type="EMBL" id="RMB98563.1"/>
    </source>
</evidence>
<gene>
    <name evidence="8" type="ORF">DUI87_24779</name>
</gene>
<dbReference type="InterPro" id="IPR031653">
    <property type="entry name" value="MISS"/>
</dbReference>